<dbReference type="Gene3D" id="3.40.50.2300">
    <property type="match status" value="2"/>
</dbReference>
<dbReference type="RefSeq" id="WP_345158624.1">
    <property type="nucleotide sequence ID" value="NZ_BAABHC010000010.1"/>
</dbReference>
<dbReference type="InterPro" id="IPR028081">
    <property type="entry name" value="Leu-bd"/>
</dbReference>
<accession>A0ABP8LLW0</accession>
<dbReference type="SUPFAM" id="SSF53822">
    <property type="entry name" value="Periplasmic binding protein-like I"/>
    <property type="match status" value="1"/>
</dbReference>
<keyword evidence="2" id="KW-0732">Signal</keyword>
<keyword evidence="3" id="KW-1133">Transmembrane helix</keyword>
<evidence type="ECO:0000256" key="2">
    <source>
        <dbReference type="ARBA" id="ARBA00022729"/>
    </source>
</evidence>
<dbReference type="InterPro" id="IPR028082">
    <property type="entry name" value="Peripla_BP_I"/>
</dbReference>
<dbReference type="EMBL" id="BAABHC010000010">
    <property type="protein sequence ID" value="GAA4431538.1"/>
    <property type="molecule type" value="Genomic_DNA"/>
</dbReference>
<dbReference type="Pfam" id="PF13458">
    <property type="entry name" value="Peripla_BP_6"/>
    <property type="match status" value="1"/>
</dbReference>
<feature type="domain" description="Leucine-binding protein" evidence="4">
    <location>
        <begin position="66"/>
        <end position="267"/>
    </location>
</feature>
<dbReference type="InterPro" id="IPR038050">
    <property type="entry name" value="Neuro_actylchol_rec"/>
</dbReference>
<feature type="transmembrane region" description="Helical" evidence="3">
    <location>
        <begin position="621"/>
        <end position="639"/>
    </location>
</feature>
<keyword evidence="6" id="KW-1185">Reference proteome</keyword>
<gene>
    <name evidence="5" type="ORF">GCM10023188_19180</name>
</gene>
<evidence type="ECO:0000259" key="4">
    <source>
        <dbReference type="Pfam" id="PF13458"/>
    </source>
</evidence>
<dbReference type="InterPro" id="IPR036734">
    <property type="entry name" value="Neur_chan_lig-bd_sf"/>
</dbReference>
<evidence type="ECO:0000256" key="1">
    <source>
        <dbReference type="ARBA" id="ARBA00010062"/>
    </source>
</evidence>
<keyword evidence="3" id="KW-0472">Membrane</keyword>
<dbReference type="Proteomes" id="UP001500552">
    <property type="component" value="Unassembled WGS sequence"/>
</dbReference>
<feature type="transmembrane region" description="Helical" evidence="3">
    <location>
        <begin position="685"/>
        <end position="703"/>
    </location>
</feature>
<organism evidence="5 6">
    <name type="scientific">Pontibacter saemangeumensis</name>
    <dbReference type="NCBI Taxonomy" id="1084525"/>
    <lineage>
        <taxon>Bacteria</taxon>
        <taxon>Pseudomonadati</taxon>
        <taxon>Bacteroidota</taxon>
        <taxon>Cytophagia</taxon>
        <taxon>Cytophagales</taxon>
        <taxon>Hymenobacteraceae</taxon>
        <taxon>Pontibacter</taxon>
    </lineage>
</organism>
<evidence type="ECO:0000313" key="5">
    <source>
        <dbReference type="EMBL" id="GAA4431538.1"/>
    </source>
</evidence>
<sequence>MHRKEIDFRQPAILIAGGLLVAFIIYSHLCSKAVLRGYYTIGVILNNLELTPEDLEVVQLVIKRKVDQINEQGGIEGRELRVKYLDDRGSTQVARQVVEETVEDERMIGYVGCWSSTRADAVSEVVGPARVPFIGGYALTTLFEDYPTMFTAELGIKDVAARFDLLLKKYKRPAFIGKTGDLYTIALLERMRELEKEDPSVRVVLEKWYPATHTFTAAEHDTLSSLLAREEADFLLLSFESGITSALLSRIRQAGIGIPVFTALGDLGFVVSQAEGGLAGELYDLNVVGIPGTLNLRMQEQIPSFMDGASPGGALEVQLNFGARLADSIGILAEAARSGEGAAGEGIRERINTGLERYRDGGRIYRGWFDDWHFTEDRAIAGDVLLAWKPPTLARHILAPEQYMRLNDTLQEVPVLFTHLDMVEINRVSDIEGSFYATFYLELTSTGRVALQQIDFTNAARSETSHQPLLDIKPVRVKEPDGEPPLYSYMYKVSGKFLFEPDLKSYPFDKQKFSIHFQPASATQPFLVQPSTTALNDSVFGIKGWHYSGQYVGYDHDIVSFVNTFTDERHTLPYYKFSYTFVLARARADFFLKVLVPLLVILVVTYFSVFIPLLRFETLEAIQVTSLLASIALYFSAYKPEMEYATISDKIFIFTYIMITSLIGTSILQFVKSKKHDTESKVAKIYQRYIFPALIVLFTLLIVS</sequence>
<evidence type="ECO:0000313" key="6">
    <source>
        <dbReference type="Proteomes" id="UP001500552"/>
    </source>
</evidence>
<feature type="transmembrane region" description="Helical" evidence="3">
    <location>
        <begin position="590"/>
        <end position="614"/>
    </location>
</feature>
<protein>
    <recommendedName>
        <fullName evidence="4">Leucine-binding protein domain-containing protein</fullName>
    </recommendedName>
</protein>
<reference evidence="6" key="1">
    <citation type="journal article" date="2019" name="Int. J. Syst. Evol. Microbiol.">
        <title>The Global Catalogue of Microorganisms (GCM) 10K type strain sequencing project: providing services to taxonomists for standard genome sequencing and annotation.</title>
        <authorList>
            <consortium name="The Broad Institute Genomics Platform"/>
            <consortium name="The Broad Institute Genome Sequencing Center for Infectious Disease"/>
            <person name="Wu L."/>
            <person name="Ma J."/>
        </authorList>
    </citation>
    <scope>NUCLEOTIDE SEQUENCE [LARGE SCALE GENOMIC DNA]</scope>
    <source>
        <strain evidence="6">JCM 17926</strain>
    </source>
</reference>
<feature type="transmembrane region" description="Helical" evidence="3">
    <location>
        <begin position="651"/>
        <end position="673"/>
    </location>
</feature>
<keyword evidence="3" id="KW-0812">Transmembrane</keyword>
<comment type="caution">
    <text evidence="5">The sequence shown here is derived from an EMBL/GenBank/DDBJ whole genome shotgun (WGS) entry which is preliminary data.</text>
</comment>
<dbReference type="Gene3D" id="1.20.58.390">
    <property type="entry name" value="Neurotransmitter-gated ion-channel transmembrane domain"/>
    <property type="match status" value="1"/>
</dbReference>
<proteinExistence type="inferred from homology"/>
<dbReference type="Gene3D" id="2.70.170.10">
    <property type="entry name" value="Neurotransmitter-gated ion-channel ligand-binding domain"/>
    <property type="match status" value="1"/>
</dbReference>
<name>A0ABP8LLW0_9BACT</name>
<comment type="similarity">
    <text evidence="1">Belongs to the leucine-binding protein family.</text>
</comment>
<feature type="transmembrane region" description="Helical" evidence="3">
    <location>
        <begin position="12"/>
        <end position="29"/>
    </location>
</feature>
<evidence type="ECO:0000256" key="3">
    <source>
        <dbReference type="SAM" id="Phobius"/>
    </source>
</evidence>